<accession>A0A2R6B143</accession>
<dbReference type="Proteomes" id="UP000240322">
    <property type="component" value="Unassembled WGS sequence"/>
</dbReference>
<dbReference type="PANTHER" id="PTHR40072">
    <property type="entry name" value="MOLYBDOPTERIN-GUANINE DINUCLEOTIDE BIOSYNTHESIS ADAPTER PROTEIN-RELATED"/>
    <property type="match status" value="1"/>
</dbReference>
<evidence type="ECO:0000313" key="3">
    <source>
        <dbReference type="Proteomes" id="UP000240322"/>
    </source>
</evidence>
<dbReference type="Pfam" id="PF03205">
    <property type="entry name" value="MobB"/>
    <property type="match status" value="1"/>
</dbReference>
<dbReference type="Gene3D" id="3.40.50.300">
    <property type="entry name" value="P-loop containing nucleotide triphosphate hydrolases"/>
    <property type="match status" value="1"/>
</dbReference>
<feature type="domain" description="Molybdopterin-guanine dinucleotide biosynthesis protein B (MobB)" evidence="1">
    <location>
        <begin position="9"/>
        <end position="110"/>
    </location>
</feature>
<dbReference type="GO" id="GO:0005525">
    <property type="term" value="F:GTP binding"/>
    <property type="evidence" value="ECO:0007669"/>
    <property type="project" value="InterPro"/>
</dbReference>
<proteinExistence type="predicted"/>
<evidence type="ECO:0000259" key="1">
    <source>
        <dbReference type="Pfam" id="PF03205"/>
    </source>
</evidence>
<dbReference type="AlphaFoldDB" id="A0A2R6B143"/>
<dbReference type="NCBIfam" id="TIGR00176">
    <property type="entry name" value="mobB"/>
    <property type="match status" value="1"/>
</dbReference>
<name>A0A2R6B143_9ARCH</name>
<sequence>MLGVAPLRIVAVLGYSGSGKTTTIEHLTSELVSRGMKVGVVKHIHGEHTLFDYSKDTGRFVKSGANPVVGVAQDGLHLFLAGEDLERALMLVRNSSPDYLFVEGFSTHTLLRGVDVMCVVCAKTEDEAVELIEKHTTRSIVCVTGVLAINSKKNEIRGIPILTIPDDTCKLIQLISR</sequence>
<comment type="caution">
    <text evidence="2">The sequence shown here is derived from an EMBL/GenBank/DDBJ whole genome shotgun (WGS) entry which is preliminary data.</text>
</comment>
<protein>
    <submittedName>
        <fullName evidence="2">Molybdopterin-guanine dinucleotide biosynthesis protein B</fullName>
    </submittedName>
</protein>
<dbReference type="InterPro" id="IPR052539">
    <property type="entry name" value="MGD_biosynthesis_adapter"/>
</dbReference>
<gene>
    <name evidence="2" type="ORF">B9Q03_01160</name>
</gene>
<dbReference type="GO" id="GO:0006777">
    <property type="term" value="P:Mo-molybdopterin cofactor biosynthetic process"/>
    <property type="evidence" value="ECO:0007669"/>
    <property type="project" value="InterPro"/>
</dbReference>
<dbReference type="InterPro" id="IPR004435">
    <property type="entry name" value="MobB_dom"/>
</dbReference>
<evidence type="ECO:0000313" key="2">
    <source>
        <dbReference type="EMBL" id="PSN92362.1"/>
    </source>
</evidence>
<dbReference type="EMBL" id="NEXE01000005">
    <property type="protein sequence ID" value="PSN92362.1"/>
    <property type="molecule type" value="Genomic_DNA"/>
</dbReference>
<dbReference type="InterPro" id="IPR027417">
    <property type="entry name" value="P-loop_NTPase"/>
</dbReference>
<dbReference type="SUPFAM" id="SSF52540">
    <property type="entry name" value="P-loop containing nucleoside triphosphate hydrolases"/>
    <property type="match status" value="1"/>
</dbReference>
<organism evidence="2 3">
    <name type="scientific">Candidatus Marsarchaeota G2 archaeon OSP_D</name>
    <dbReference type="NCBI Taxonomy" id="1978157"/>
    <lineage>
        <taxon>Archaea</taxon>
        <taxon>Candidatus Marsarchaeota</taxon>
        <taxon>Candidatus Marsarchaeota group 2</taxon>
    </lineage>
</organism>
<reference evidence="2 3" key="1">
    <citation type="submission" date="2017-04" db="EMBL/GenBank/DDBJ databases">
        <title>Novel microbial lineages endemic to geothermal iron-oxide mats fill important gaps in the evolutionary history of Archaea.</title>
        <authorList>
            <person name="Jay Z.J."/>
            <person name="Beam J.P."/>
            <person name="Dlakic M."/>
            <person name="Rusch D.B."/>
            <person name="Kozubal M.A."/>
            <person name="Inskeep W.P."/>
        </authorList>
    </citation>
    <scope>NUCLEOTIDE SEQUENCE [LARGE SCALE GENOMIC DNA]</scope>
    <source>
        <strain evidence="2">OSP_D</strain>
    </source>
</reference>
<dbReference type="PANTHER" id="PTHR40072:SF1">
    <property type="entry name" value="MOLYBDOPTERIN-GUANINE DINUCLEOTIDE BIOSYNTHESIS ADAPTER PROTEIN"/>
    <property type="match status" value="1"/>
</dbReference>